<dbReference type="STRING" id="151549.A0A4C1UK31"/>
<dbReference type="AlphaFoldDB" id="A0A4C1UK31"/>
<dbReference type="EMBL" id="BGZK01000185">
    <property type="protein sequence ID" value="GBP26813.1"/>
    <property type="molecule type" value="Genomic_DNA"/>
</dbReference>
<dbReference type="PANTHER" id="PTHR43903">
    <property type="entry name" value="NEUROLIGIN"/>
    <property type="match status" value="1"/>
</dbReference>
<protein>
    <submittedName>
        <fullName evidence="4">Neuroligin-4, Y-linked</fullName>
    </submittedName>
</protein>
<dbReference type="Gene3D" id="3.40.50.1820">
    <property type="entry name" value="alpha/beta hydrolase"/>
    <property type="match status" value="1"/>
</dbReference>
<comment type="similarity">
    <text evidence="1">Belongs to the type-B carboxylesterase/lipase family.</text>
</comment>
<keyword evidence="2" id="KW-0325">Glycoprotein</keyword>
<dbReference type="OrthoDB" id="3200163at2759"/>
<keyword evidence="5" id="KW-1185">Reference proteome</keyword>
<evidence type="ECO:0000256" key="2">
    <source>
        <dbReference type="ARBA" id="ARBA00023180"/>
    </source>
</evidence>
<comment type="caution">
    <text evidence="4">The sequence shown here is derived from an EMBL/GenBank/DDBJ whole genome shotgun (WGS) entry which is preliminary data.</text>
</comment>
<evidence type="ECO:0000259" key="3">
    <source>
        <dbReference type="Pfam" id="PF00135"/>
    </source>
</evidence>
<gene>
    <name evidence="4" type="primary">NLGN4Y</name>
    <name evidence="4" type="ORF">EVAR_81178_1</name>
</gene>
<feature type="domain" description="Carboxylesterase type B" evidence="3">
    <location>
        <begin position="89"/>
        <end position="204"/>
    </location>
</feature>
<evidence type="ECO:0000313" key="5">
    <source>
        <dbReference type="Proteomes" id="UP000299102"/>
    </source>
</evidence>
<dbReference type="Pfam" id="PF00135">
    <property type="entry name" value="COesterase"/>
    <property type="match status" value="1"/>
</dbReference>
<accession>A0A4C1UK31</accession>
<evidence type="ECO:0000313" key="4">
    <source>
        <dbReference type="EMBL" id="GBP26813.1"/>
    </source>
</evidence>
<organism evidence="4 5">
    <name type="scientific">Eumeta variegata</name>
    <name type="common">Bagworm moth</name>
    <name type="synonym">Eumeta japonica</name>
    <dbReference type="NCBI Taxonomy" id="151549"/>
    <lineage>
        <taxon>Eukaryota</taxon>
        <taxon>Metazoa</taxon>
        <taxon>Ecdysozoa</taxon>
        <taxon>Arthropoda</taxon>
        <taxon>Hexapoda</taxon>
        <taxon>Insecta</taxon>
        <taxon>Pterygota</taxon>
        <taxon>Neoptera</taxon>
        <taxon>Endopterygota</taxon>
        <taxon>Lepidoptera</taxon>
        <taxon>Glossata</taxon>
        <taxon>Ditrysia</taxon>
        <taxon>Tineoidea</taxon>
        <taxon>Psychidae</taxon>
        <taxon>Oiketicinae</taxon>
        <taxon>Eumeta</taxon>
    </lineage>
</organism>
<dbReference type="SUPFAM" id="SSF53474">
    <property type="entry name" value="alpha/beta-Hydrolases"/>
    <property type="match status" value="1"/>
</dbReference>
<sequence>MANEGLPLHLCNSIKQYQIKEETLPLRIKKETIKQRLNHDYEVINRLVTFETSVVNKVKLVLFLVLLSTHNTGANSQYSGGRNSMLRTRIIGTRYGKLQGVILPMDQHKYLKPVEAYLGVPYATPPTGSNRFAPTRAPAPWDDVKTVDRMGPVCPQRLPDVSNETLALERMPKGRLEYLRRLLPRLKNQSEDCLYMNIYTPVQVITHAYGYRHAGIMCFISPLKQL</sequence>
<reference evidence="4 5" key="1">
    <citation type="journal article" date="2019" name="Commun. Biol.">
        <title>The bagworm genome reveals a unique fibroin gene that provides high tensile strength.</title>
        <authorList>
            <person name="Kono N."/>
            <person name="Nakamura H."/>
            <person name="Ohtoshi R."/>
            <person name="Tomita M."/>
            <person name="Numata K."/>
            <person name="Arakawa K."/>
        </authorList>
    </citation>
    <scope>NUCLEOTIDE SEQUENCE [LARGE SCALE GENOMIC DNA]</scope>
</reference>
<dbReference type="InterPro" id="IPR002018">
    <property type="entry name" value="CarbesteraseB"/>
</dbReference>
<dbReference type="Proteomes" id="UP000299102">
    <property type="component" value="Unassembled WGS sequence"/>
</dbReference>
<evidence type="ECO:0000256" key="1">
    <source>
        <dbReference type="ARBA" id="ARBA00005964"/>
    </source>
</evidence>
<dbReference type="InterPro" id="IPR051093">
    <property type="entry name" value="Neuroligin/BSAL"/>
</dbReference>
<name>A0A4C1UK31_EUMVA</name>
<proteinExistence type="inferred from homology"/>
<dbReference type="InterPro" id="IPR029058">
    <property type="entry name" value="AB_hydrolase_fold"/>
</dbReference>